<gene>
    <name evidence="2" type="ORF">G4Z14_17495</name>
</gene>
<dbReference type="PANTHER" id="PTHR30514">
    <property type="entry name" value="GLUCOKINASE"/>
    <property type="match status" value="1"/>
</dbReference>
<dbReference type="InterPro" id="IPR000281">
    <property type="entry name" value="HTH_RpiR"/>
</dbReference>
<dbReference type="Pfam" id="PF01418">
    <property type="entry name" value="HTH_6"/>
    <property type="match status" value="1"/>
</dbReference>
<dbReference type="InterPro" id="IPR047640">
    <property type="entry name" value="RpiR-like"/>
</dbReference>
<reference evidence="2 3" key="1">
    <citation type="submission" date="2020-02" db="EMBL/GenBank/DDBJ databases">
        <authorList>
            <person name="Chen W.-M."/>
        </authorList>
    </citation>
    <scope>NUCLEOTIDE SEQUENCE [LARGE SCALE GENOMIC DNA]</scope>
    <source>
        <strain evidence="2 3">KMS-5</strain>
    </source>
</reference>
<dbReference type="InterPro" id="IPR046348">
    <property type="entry name" value="SIS_dom_sf"/>
</dbReference>
<dbReference type="GO" id="GO:0003677">
    <property type="term" value="F:DNA binding"/>
    <property type="evidence" value="ECO:0007669"/>
    <property type="project" value="InterPro"/>
</dbReference>
<dbReference type="GO" id="GO:0097367">
    <property type="term" value="F:carbohydrate derivative binding"/>
    <property type="evidence" value="ECO:0007669"/>
    <property type="project" value="InterPro"/>
</dbReference>
<dbReference type="SUPFAM" id="SSF53697">
    <property type="entry name" value="SIS domain"/>
    <property type="match status" value="1"/>
</dbReference>
<dbReference type="PROSITE" id="PS51071">
    <property type="entry name" value="HTH_RPIR"/>
    <property type="match status" value="1"/>
</dbReference>
<feature type="domain" description="HTH rpiR-type" evidence="1">
    <location>
        <begin position="12"/>
        <end position="88"/>
    </location>
</feature>
<protein>
    <submittedName>
        <fullName evidence="2">MurR/RpiR family transcriptional regulator</fullName>
    </submittedName>
</protein>
<dbReference type="Gene3D" id="3.40.50.10490">
    <property type="entry name" value="Glucose-6-phosphate isomerase like protein, domain 1"/>
    <property type="match status" value="1"/>
</dbReference>
<dbReference type="RefSeq" id="WP_164628078.1">
    <property type="nucleotide sequence ID" value="NZ_JAAIVJ010000019.1"/>
</dbReference>
<dbReference type="InterPro" id="IPR036388">
    <property type="entry name" value="WH-like_DNA-bd_sf"/>
</dbReference>
<comment type="caution">
    <text evidence="2">The sequence shown here is derived from an EMBL/GenBank/DDBJ whole genome shotgun (WGS) entry which is preliminary data.</text>
</comment>
<dbReference type="GO" id="GO:1901135">
    <property type="term" value="P:carbohydrate derivative metabolic process"/>
    <property type="evidence" value="ECO:0007669"/>
    <property type="project" value="InterPro"/>
</dbReference>
<dbReference type="SUPFAM" id="SSF46689">
    <property type="entry name" value="Homeodomain-like"/>
    <property type="match status" value="1"/>
</dbReference>
<dbReference type="InterPro" id="IPR009057">
    <property type="entry name" value="Homeodomain-like_sf"/>
</dbReference>
<keyword evidence="3" id="KW-1185">Reference proteome</keyword>
<evidence type="ECO:0000259" key="1">
    <source>
        <dbReference type="PROSITE" id="PS51071"/>
    </source>
</evidence>
<evidence type="ECO:0000313" key="2">
    <source>
        <dbReference type="EMBL" id="NEY92086.1"/>
    </source>
</evidence>
<sequence length="314" mass="34702">MTQPPAPPQGQDGLFRALEDRHAAMTPSERAIAAWLRDNIGVLPFNTGVQIATAIGVSEMTLIRFLRSLGYGNLRDLKKHLQPPPGADTTALDDVTQRFTSRSVDFGTLTKSLELELDAMRRAYEITSSPVWERIVTRLAETPLVHVLGFQAVQGVAMDFASRLKYVRPGIRFARGSAGVYSEVLESDPATSLIFLVDTEAYAREGVLLARKAKQIGIPMVIMTDRFSHWAREFSDEVLEMNTLVGTFWDSTASLAVATNLLIHFTAGRLGEAANARFDEMVALGEHFDAFDMAASRLGNIGRWKTRLSQSDKE</sequence>
<dbReference type="Proteomes" id="UP000477782">
    <property type="component" value="Unassembled WGS sequence"/>
</dbReference>
<evidence type="ECO:0000313" key="3">
    <source>
        <dbReference type="Proteomes" id="UP000477782"/>
    </source>
</evidence>
<dbReference type="EMBL" id="JAAIVJ010000019">
    <property type="protein sequence ID" value="NEY92086.1"/>
    <property type="molecule type" value="Genomic_DNA"/>
</dbReference>
<dbReference type="PANTHER" id="PTHR30514:SF18">
    <property type="entry name" value="RPIR-FAMILY TRANSCRIPTIONAL REGULATOR"/>
    <property type="match status" value="1"/>
</dbReference>
<proteinExistence type="predicted"/>
<organism evidence="2 3">
    <name type="scientific">Tabrizicola oligotrophica</name>
    <dbReference type="NCBI Taxonomy" id="2710650"/>
    <lineage>
        <taxon>Bacteria</taxon>
        <taxon>Pseudomonadati</taxon>
        <taxon>Pseudomonadota</taxon>
        <taxon>Alphaproteobacteria</taxon>
        <taxon>Rhodobacterales</taxon>
        <taxon>Paracoccaceae</taxon>
        <taxon>Tabrizicola</taxon>
    </lineage>
</organism>
<dbReference type="Gene3D" id="1.10.10.10">
    <property type="entry name" value="Winged helix-like DNA-binding domain superfamily/Winged helix DNA-binding domain"/>
    <property type="match status" value="1"/>
</dbReference>
<name>A0A6M0QX61_9RHOB</name>
<accession>A0A6M0QX61</accession>
<dbReference type="GO" id="GO:0003700">
    <property type="term" value="F:DNA-binding transcription factor activity"/>
    <property type="evidence" value="ECO:0007669"/>
    <property type="project" value="InterPro"/>
</dbReference>
<dbReference type="AlphaFoldDB" id="A0A6M0QX61"/>